<evidence type="ECO:0000256" key="1">
    <source>
        <dbReference type="SAM" id="Coils"/>
    </source>
</evidence>
<protein>
    <submittedName>
        <fullName evidence="2">Uncharacterized protein</fullName>
    </submittedName>
</protein>
<reference evidence="2 3" key="1">
    <citation type="submission" date="2015-05" db="EMBL/GenBank/DDBJ databases">
        <title>Complete genome sequence of a sulfur-oxidizing gammaproteobacterium strain HA5.</title>
        <authorList>
            <person name="Miura A."/>
            <person name="Kojima H."/>
            <person name="Fukui M."/>
        </authorList>
    </citation>
    <scope>NUCLEOTIDE SEQUENCE [LARGE SCALE GENOMIC DNA]</scope>
    <source>
        <strain evidence="2 3">HA5</strain>
    </source>
</reference>
<sequence length="361" mass="40421">MSLGDKHGNDGPAVFDVDGLARLTIGAAHVVTLTGEASYSLTDQLGKEFSVFNKAVRTYRPGLDINEDAPNEHPIAMSGSIEEWPEGGAEAFKRFLVERALRDTVVGVDIYSQLPSFADIHAQAIKQRRNKASKQGASDKELLALAMEENDSLNRKLKEEKETYDGLLQSAEVDRKLIESERDQTRVDYRSLQARLAHLEAALHTAGKQEETSIPDSFDDLEEWCKSYLSGSVHVMPRAIRHATKSSFENPALAYKTLVILRDQFVPMKQEGGLDKKRAYEQALAELGLEEQPSFAGGRAGEQGDEYVVQYYGRTRQLDRHIKGSSSREERFGFRLYFFWDDDSQQVVVGSFPSHLSTRAT</sequence>
<proteinExistence type="predicted"/>
<dbReference type="EMBL" id="AP014879">
    <property type="protein sequence ID" value="BAV33758.1"/>
    <property type="molecule type" value="Genomic_DNA"/>
</dbReference>
<dbReference type="AlphaFoldDB" id="A0A1B4XG21"/>
<gene>
    <name evidence="2" type="ORF">SCL_1447</name>
</gene>
<dbReference type="KEGG" id="slim:SCL_1447"/>
<accession>A0A1B4XG21</accession>
<dbReference type="InParanoid" id="A0A1B4XG21"/>
<evidence type="ECO:0000313" key="3">
    <source>
        <dbReference type="Proteomes" id="UP000243180"/>
    </source>
</evidence>
<evidence type="ECO:0000313" key="2">
    <source>
        <dbReference type="EMBL" id="BAV33758.1"/>
    </source>
</evidence>
<organism evidence="2 3">
    <name type="scientific">Sulfuricaulis limicola</name>
    <dbReference type="NCBI Taxonomy" id="1620215"/>
    <lineage>
        <taxon>Bacteria</taxon>
        <taxon>Pseudomonadati</taxon>
        <taxon>Pseudomonadota</taxon>
        <taxon>Gammaproteobacteria</taxon>
        <taxon>Acidiferrobacterales</taxon>
        <taxon>Acidiferrobacteraceae</taxon>
        <taxon>Sulfuricaulis</taxon>
    </lineage>
</organism>
<dbReference type="Proteomes" id="UP000243180">
    <property type="component" value="Chromosome"/>
</dbReference>
<keyword evidence="1" id="KW-0175">Coiled coil</keyword>
<name>A0A1B4XG21_9GAMM</name>
<keyword evidence="3" id="KW-1185">Reference proteome</keyword>
<feature type="coiled-coil region" evidence="1">
    <location>
        <begin position="143"/>
        <end position="209"/>
    </location>
</feature>